<comment type="subcellular location">
    <subcellularLocation>
        <location evidence="1">Secreted</location>
    </subcellularLocation>
</comment>
<comment type="caution">
    <text evidence="4">The sequence shown here is derived from an EMBL/GenBank/DDBJ whole genome shotgun (WGS) entry which is preliminary data.</text>
</comment>
<dbReference type="PANTHER" id="PTHR34216:SF3">
    <property type="entry name" value="POLY-BETA-1,6-N-ACETYL-D-GLUCOSAMINE N-DEACETYLASE"/>
    <property type="match status" value="1"/>
</dbReference>
<protein>
    <submittedName>
        <fullName evidence="4">Putative polysaccharide deacetylase</fullName>
    </submittedName>
</protein>
<dbReference type="InterPro" id="IPR002509">
    <property type="entry name" value="NODB_dom"/>
</dbReference>
<evidence type="ECO:0000259" key="3">
    <source>
        <dbReference type="PROSITE" id="PS51677"/>
    </source>
</evidence>
<organism evidence="4 5">
    <name type="scientific">Flavihumibacter petaseus NBRC 106054</name>
    <dbReference type="NCBI Taxonomy" id="1220578"/>
    <lineage>
        <taxon>Bacteria</taxon>
        <taxon>Pseudomonadati</taxon>
        <taxon>Bacteroidota</taxon>
        <taxon>Chitinophagia</taxon>
        <taxon>Chitinophagales</taxon>
        <taxon>Chitinophagaceae</taxon>
        <taxon>Flavihumibacter</taxon>
    </lineage>
</organism>
<dbReference type="InterPro" id="IPR011330">
    <property type="entry name" value="Glyco_hydro/deAcase_b/a-brl"/>
</dbReference>
<dbReference type="STRING" id="1220578.FPE01S_03_03640"/>
<evidence type="ECO:0000313" key="5">
    <source>
        <dbReference type="Proteomes" id="UP000033121"/>
    </source>
</evidence>
<accession>A0A0E9N3R4</accession>
<evidence type="ECO:0000256" key="2">
    <source>
        <dbReference type="ARBA" id="ARBA00022729"/>
    </source>
</evidence>
<dbReference type="GO" id="GO:0005576">
    <property type="term" value="C:extracellular region"/>
    <property type="evidence" value="ECO:0007669"/>
    <property type="project" value="UniProtKB-SubCell"/>
</dbReference>
<dbReference type="GO" id="GO:0016810">
    <property type="term" value="F:hydrolase activity, acting on carbon-nitrogen (but not peptide) bonds"/>
    <property type="evidence" value="ECO:0007669"/>
    <property type="project" value="InterPro"/>
</dbReference>
<dbReference type="Gene3D" id="3.20.20.370">
    <property type="entry name" value="Glycoside hydrolase/deacetylase"/>
    <property type="match status" value="1"/>
</dbReference>
<dbReference type="PROSITE" id="PS51677">
    <property type="entry name" value="NODB"/>
    <property type="match status" value="1"/>
</dbReference>
<gene>
    <name evidence="4" type="ORF">FPE01S_03_03640</name>
</gene>
<keyword evidence="2" id="KW-0732">Signal</keyword>
<dbReference type="RefSeq" id="WP_046370268.1">
    <property type="nucleotide sequence ID" value="NZ_BBWV01000003.1"/>
</dbReference>
<dbReference type="GO" id="GO:0005975">
    <property type="term" value="P:carbohydrate metabolic process"/>
    <property type="evidence" value="ECO:0007669"/>
    <property type="project" value="InterPro"/>
</dbReference>
<dbReference type="AlphaFoldDB" id="A0A0E9N3R4"/>
<dbReference type="Proteomes" id="UP000033121">
    <property type="component" value="Unassembled WGS sequence"/>
</dbReference>
<name>A0A0E9N3R4_9BACT</name>
<evidence type="ECO:0000313" key="4">
    <source>
        <dbReference type="EMBL" id="GAO44326.1"/>
    </source>
</evidence>
<dbReference type="EMBL" id="BBWV01000003">
    <property type="protein sequence ID" value="GAO44326.1"/>
    <property type="molecule type" value="Genomic_DNA"/>
</dbReference>
<keyword evidence="5" id="KW-1185">Reference proteome</keyword>
<dbReference type="Pfam" id="PF01522">
    <property type="entry name" value="Polysacc_deac_1"/>
    <property type="match status" value="1"/>
</dbReference>
<sequence length="287" mass="33322">MKKLLREIIGFSLVKWFFLSRKKLHPVLSVTCHYPSVDMLRNIINQLQKHGYRICSLDTVADLLQRASDREKVAVITLDDAWNSNLDLLPLLEERKVPLAIFVPTEPVEAGNFWWEYARKAVEENGSELPDVKAFKNLPDNDRRSMVDMLKNRYSLDRSCVTRQQLQQLSSSPWITLGSHTVNHPILHRCSKEQQERELIDSKAILQEWTNSPVRYFAYPNGDYDQETVALVQKAGYRLAFTDRHGDICLPWNKPLEIPRNSLNEHGGYYENYAKLIGIWQKVLGEN</sequence>
<feature type="domain" description="NodB homology" evidence="3">
    <location>
        <begin position="72"/>
        <end position="287"/>
    </location>
</feature>
<evidence type="ECO:0000256" key="1">
    <source>
        <dbReference type="ARBA" id="ARBA00004613"/>
    </source>
</evidence>
<reference evidence="4 5" key="1">
    <citation type="submission" date="2015-04" db="EMBL/GenBank/DDBJ databases">
        <title>Whole genome shotgun sequence of Flavihumibacter petaseus NBRC 106054.</title>
        <authorList>
            <person name="Miyazawa S."/>
            <person name="Hosoyama A."/>
            <person name="Hashimoto M."/>
            <person name="Noguchi M."/>
            <person name="Tsuchikane K."/>
            <person name="Ohji S."/>
            <person name="Yamazoe A."/>
            <person name="Ichikawa N."/>
            <person name="Kimura A."/>
            <person name="Fujita N."/>
        </authorList>
    </citation>
    <scope>NUCLEOTIDE SEQUENCE [LARGE SCALE GENOMIC DNA]</scope>
    <source>
        <strain evidence="4 5">NBRC 106054</strain>
    </source>
</reference>
<dbReference type="InterPro" id="IPR051398">
    <property type="entry name" value="Polysacch_Deacetylase"/>
</dbReference>
<dbReference type="SUPFAM" id="SSF88713">
    <property type="entry name" value="Glycoside hydrolase/deacetylase"/>
    <property type="match status" value="1"/>
</dbReference>
<dbReference type="OrthoDB" id="9778320at2"/>
<dbReference type="CDD" id="cd10918">
    <property type="entry name" value="CE4_NodB_like_5s_6s"/>
    <property type="match status" value="1"/>
</dbReference>
<proteinExistence type="predicted"/>
<dbReference type="PANTHER" id="PTHR34216">
    <property type="match status" value="1"/>
</dbReference>